<evidence type="ECO:0000256" key="3">
    <source>
        <dbReference type="ARBA" id="ARBA00022428"/>
    </source>
</evidence>
<dbReference type="Pfam" id="PF01040">
    <property type="entry name" value="UbiA"/>
    <property type="match status" value="1"/>
</dbReference>
<dbReference type="PANTHER" id="PTHR13929:SF0">
    <property type="entry name" value="UBIA PRENYLTRANSFERASE DOMAIN-CONTAINING PROTEIN 1"/>
    <property type="match status" value="1"/>
</dbReference>
<feature type="transmembrane region" description="Helical" evidence="8">
    <location>
        <begin position="32"/>
        <end position="52"/>
    </location>
</feature>
<feature type="transmembrane region" description="Helical" evidence="8">
    <location>
        <begin position="227"/>
        <end position="249"/>
    </location>
</feature>
<feature type="transmembrane region" description="Helical" evidence="8">
    <location>
        <begin position="81"/>
        <end position="103"/>
    </location>
</feature>
<dbReference type="InterPro" id="IPR044878">
    <property type="entry name" value="UbiA_sf"/>
</dbReference>
<evidence type="ECO:0000313" key="9">
    <source>
        <dbReference type="EMBL" id="MDT0341306.1"/>
    </source>
</evidence>
<dbReference type="InterPro" id="IPR000537">
    <property type="entry name" value="UbiA_prenyltransferase"/>
</dbReference>
<feature type="transmembrane region" description="Helical" evidence="8">
    <location>
        <begin position="300"/>
        <end position="317"/>
    </location>
</feature>
<feature type="transmembrane region" description="Helical" evidence="8">
    <location>
        <begin position="160"/>
        <end position="178"/>
    </location>
</feature>
<keyword evidence="6 8" id="KW-1133">Transmembrane helix</keyword>
<keyword evidence="5 8" id="KW-0812">Transmembrane</keyword>
<evidence type="ECO:0000313" key="10">
    <source>
        <dbReference type="Proteomes" id="UP001183246"/>
    </source>
</evidence>
<evidence type="ECO:0000256" key="7">
    <source>
        <dbReference type="ARBA" id="ARBA00023136"/>
    </source>
</evidence>
<evidence type="ECO:0000256" key="6">
    <source>
        <dbReference type="ARBA" id="ARBA00022989"/>
    </source>
</evidence>
<accession>A0ABU2MIB3</accession>
<evidence type="ECO:0000256" key="1">
    <source>
        <dbReference type="ARBA" id="ARBA00004141"/>
    </source>
</evidence>
<name>A0ABU2MIB3_9ACTN</name>
<gene>
    <name evidence="9" type="ORF">RM590_01340</name>
</gene>
<feature type="transmembrane region" description="Helical" evidence="8">
    <location>
        <begin position="269"/>
        <end position="288"/>
    </location>
</feature>
<proteinExistence type="predicted"/>
<protein>
    <submittedName>
        <fullName evidence="9">Prenyltransferase</fullName>
    </submittedName>
</protein>
<evidence type="ECO:0000256" key="8">
    <source>
        <dbReference type="SAM" id="Phobius"/>
    </source>
</evidence>
<reference evidence="10" key="1">
    <citation type="submission" date="2023-07" db="EMBL/GenBank/DDBJ databases">
        <title>30 novel species of actinomycetes from the DSMZ collection.</title>
        <authorList>
            <person name="Nouioui I."/>
        </authorList>
    </citation>
    <scope>NUCLEOTIDE SEQUENCE [LARGE SCALE GENOMIC DNA]</scope>
    <source>
        <strain evidence="10">DSM 44938</strain>
    </source>
</reference>
<keyword evidence="7 8" id="KW-0472">Membrane</keyword>
<dbReference type="RefSeq" id="WP_311702820.1">
    <property type="nucleotide sequence ID" value="NZ_JAVREL010000001.1"/>
</dbReference>
<organism evidence="9 10">
    <name type="scientific">Streptomyces litchfieldiae</name>
    <dbReference type="NCBI Taxonomy" id="3075543"/>
    <lineage>
        <taxon>Bacteria</taxon>
        <taxon>Bacillati</taxon>
        <taxon>Actinomycetota</taxon>
        <taxon>Actinomycetes</taxon>
        <taxon>Kitasatosporales</taxon>
        <taxon>Streptomycetaceae</taxon>
        <taxon>Streptomyces</taxon>
    </lineage>
</organism>
<dbReference type="EMBL" id="JAVREL010000001">
    <property type="protein sequence ID" value="MDT0341306.1"/>
    <property type="molecule type" value="Genomic_DNA"/>
</dbReference>
<comment type="subcellular location">
    <subcellularLocation>
        <location evidence="1">Membrane</location>
        <topology evidence="1">Multi-pass membrane protein</topology>
    </subcellularLocation>
</comment>
<feature type="transmembrane region" description="Helical" evidence="8">
    <location>
        <begin position="109"/>
        <end position="126"/>
    </location>
</feature>
<comment type="caution">
    <text evidence="9">The sequence shown here is derived from an EMBL/GenBank/DDBJ whole genome shotgun (WGS) entry which is preliminary data.</text>
</comment>
<keyword evidence="3" id="KW-0474">Menaquinone biosynthesis</keyword>
<dbReference type="Gene3D" id="1.10.357.140">
    <property type="entry name" value="UbiA prenyltransferase"/>
    <property type="match status" value="1"/>
</dbReference>
<evidence type="ECO:0000256" key="2">
    <source>
        <dbReference type="ARBA" id="ARBA00004863"/>
    </source>
</evidence>
<dbReference type="InterPro" id="IPR026046">
    <property type="entry name" value="UBIAD1"/>
</dbReference>
<sequence>MRLGRPKFLFQSLMVVGLGVTAAQHAGHELSLGWYLGALLFAWLSHLMTHYCNEYFDLEADRANEAPTSWTGGSRVLVSGLLPPVVSLGAAFLLLFAAVFLLAAMPDTASRVMAAAILAASWFYTAPPLKFNYRALGEVVCAAVLYGLGPLLVFRLQAGGLSASMCAYVGVVFAFQFLRMSVMNLSDQAGDRRVGKRTLAVALGPRGLVRLYVIGQCVVYASIVPLIVATVPLLPGLAMLATFPVPLWVARQLLRGALTTGERADAVTFWASMHMPITAVAITLGLLADLARRDAGIDGVWLAICGTTLAVFAGWFTRAVRSSATARAEAVTP</sequence>
<keyword evidence="4" id="KW-0808">Transferase</keyword>
<comment type="pathway">
    <text evidence="2">Quinol/quinone metabolism; menaquinone biosynthesis.</text>
</comment>
<dbReference type="PANTHER" id="PTHR13929">
    <property type="entry name" value="1,4-DIHYDROXY-2-NAPHTHOATE OCTAPRENYLTRANSFERASE"/>
    <property type="match status" value="1"/>
</dbReference>
<dbReference type="Proteomes" id="UP001183246">
    <property type="component" value="Unassembled WGS sequence"/>
</dbReference>
<keyword evidence="10" id="KW-1185">Reference proteome</keyword>
<evidence type="ECO:0000256" key="5">
    <source>
        <dbReference type="ARBA" id="ARBA00022692"/>
    </source>
</evidence>
<evidence type="ECO:0000256" key="4">
    <source>
        <dbReference type="ARBA" id="ARBA00022679"/>
    </source>
</evidence>
<dbReference type="CDD" id="cd13962">
    <property type="entry name" value="PT_UbiA_UBIAD1"/>
    <property type="match status" value="1"/>
</dbReference>